<dbReference type="GO" id="GO:0016491">
    <property type="term" value="F:oxidoreductase activity"/>
    <property type="evidence" value="ECO:0007669"/>
    <property type="project" value="UniProtKB-KW"/>
</dbReference>
<protein>
    <recommendedName>
        <fullName evidence="2">Thiamine pyrophosphate enzyme TPP-binding domain-containing protein</fullName>
    </recommendedName>
</protein>
<dbReference type="NCBIfam" id="NF008818">
    <property type="entry name" value="PRK11864.1"/>
    <property type="match status" value="1"/>
</dbReference>
<dbReference type="InterPro" id="IPR029061">
    <property type="entry name" value="THDP-binding"/>
</dbReference>
<dbReference type="PANTHER" id="PTHR42897">
    <property type="entry name" value="PYRUVATE SYNTHASE SUBUNIT PORB"/>
    <property type="match status" value="1"/>
</dbReference>
<evidence type="ECO:0000259" key="2">
    <source>
        <dbReference type="Pfam" id="PF02775"/>
    </source>
</evidence>
<organism evidence="3">
    <name type="scientific">marine sediment metagenome</name>
    <dbReference type="NCBI Taxonomy" id="412755"/>
    <lineage>
        <taxon>unclassified sequences</taxon>
        <taxon>metagenomes</taxon>
        <taxon>ecological metagenomes</taxon>
    </lineage>
</organism>
<dbReference type="InterPro" id="IPR051479">
    <property type="entry name" value="PorB-like"/>
</dbReference>
<accession>X1HE01</accession>
<feature type="non-terminal residue" evidence="3">
    <location>
        <position position="1"/>
    </location>
</feature>
<proteinExistence type="predicted"/>
<name>X1HE01_9ZZZZ</name>
<dbReference type="PANTHER" id="PTHR42897:SF1">
    <property type="entry name" value="2-OXOACID OXIDOREDUCTASE (FERREDOXIN)"/>
    <property type="match status" value="1"/>
</dbReference>
<dbReference type="Pfam" id="PF02775">
    <property type="entry name" value="TPP_enzyme_C"/>
    <property type="match status" value="1"/>
</dbReference>
<sequence>VKLMEIPDEEFIYPGTRACAGCSMALIYRIALKALGPKTIITVPASCLTVLHGMQGFCTTKVSVLHTPFATTGASASGIVASLEDKGLAEDINVVAFAGDGGTVDIGIQSLSGAVERGTNFIYACYDNEAYMNTGVQRSGSTPLGAYSTTTPNGKKGYKKNMPKILEAHGIPYVATAISSYPLDLYEKFKNAMKINGPKYIHILAPCPPGWGYNPKDSIEIGRLAVQTGFWPLYEVIDGKFILSKDSQRFLDATKRKPISEYLNIQKRFKNISDEDIENHQNYIKEQWKQIKKELRTISSISS</sequence>
<dbReference type="GO" id="GO:0030976">
    <property type="term" value="F:thiamine pyrophosphate binding"/>
    <property type="evidence" value="ECO:0007669"/>
    <property type="project" value="InterPro"/>
</dbReference>
<dbReference type="CDD" id="cd03376">
    <property type="entry name" value="TPP_PFOR_porB_like"/>
    <property type="match status" value="1"/>
</dbReference>
<evidence type="ECO:0000256" key="1">
    <source>
        <dbReference type="ARBA" id="ARBA00023002"/>
    </source>
</evidence>
<keyword evidence="1" id="KW-0560">Oxidoreductase</keyword>
<dbReference type="EMBL" id="BARU01016744">
    <property type="protein sequence ID" value="GAH52059.1"/>
    <property type="molecule type" value="Genomic_DNA"/>
</dbReference>
<dbReference type="InterPro" id="IPR011766">
    <property type="entry name" value="TPP_enzyme_TPP-bd"/>
</dbReference>
<evidence type="ECO:0000313" key="3">
    <source>
        <dbReference type="EMBL" id="GAH52059.1"/>
    </source>
</evidence>
<gene>
    <name evidence="3" type="ORF">S03H2_27817</name>
</gene>
<comment type="caution">
    <text evidence="3">The sequence shown here is derived from an EMBL/GenBank/DDBJ whole genome shotgun (WGS) entry which is preliminary data.</text>
</comment>
<feature type="domain" description="Thiamine pyrophosphate enzyme TPP-binding" evidence="2">
    <location>
        <begin position="63"/>
        <end position="203"/>
    </location>
</feature>
<dbReference type="AlphaFoldDB" id="X1HE01"/>
<dbReference type="SUPFAM" id="SSF52518">
    <property type="entry name" value="Thiamin diphosphate-binding fold (THDP-binding)"/>
    <property type="match status" value="1"/>
</dbReference>
<dbReference type="Gene3D" id="3.40.50.970">
    <property type="match status" value="2"/>
</dbReference>
<reference evidence="3" key="1">
    <citation type="journal article" date="2014" name="Front. Microbiol.">
        <title>High frequency of phylogenetically diverse reductive dehalogenase-homologous genes in deep subseafloor sedimentary metagenomes.</title>
        <authorList>
            <person name="Kawai M."/>
            <person name="Futagami T."/>
            <person name="Toyoda A."/>
            <person name="Takaki Y."/>
            <person name="Nishi S."/>
            <person name="Hori S."/>
            <person name="Arai W."/>
            <person name="Tsubouchi T."/>
            <person name="Morono Y."/>
            <person name="Uchiyama I."/>
            <person name="Ito T."/>
            <person name="Fujiyama A."/>
            <person name="Inagaki F."/>
            <person name="Takami H."/>
        </authorList>
    </citation>
    <scope>NUCLEOTIDE SEQUENCE</scope>
    <source>
        <strain evidence="3">Expedition CK06-06</strain>
    </source>
</reference>